<dbReference type="EMBL" id="CM042044">
    <property type="protein sequence ID" value="KAI3686677.1"/>
    <property type="molecule type" value="Genomic_DNA"/>
</dbReference>
<comment type="caution">
    <text evidence="1">The sequence shown here is derived from an EMBL/GenBank/DDBJ whole genome shotgun (WGS) entry which is preliminary data.</text>
</comment>
<name>A0ACB8YLT0_9ASTR</name>
<reference evidence="2" key="1">
    <citation type="journal article" date="2022" name="Mol. Ecol. Resour.">
        <title>The genomes of chicory, endive, great burdock and yacon provide insights into Asteraceae palaeo-polyploidization history and plant inulin production.</title>
        <authorList>
            <person name="Fan W."/>
            <person name="Wang S."/>
            <person name="Wang H."/>
            <person name="Wang A."/>
            <person name="Jiang F."/>
            <person name="Liu H."/>
            <person name="Zhao H."/>
            <person name="Xu D."/>
            <person name="Zhang Y."/>
        </authorList>
    </citation>
    <scope>NUCLEOTIDE SEQUENCE [LARGE SCALE GENOMIC DNA]</scope>
    <source>
        <strain evidence="2">cv. Yunnan</strain>
    </source>
</reference>
<gene>
    <name evidence="1" type="ORF">L1987_80360</name>
</gene>
<accession>A0ACB8YLT0</accession>
<dbReference type="Proteomes" id="UP001056120">
    <property type="component" value="Linkage Group LG27"/>
</dbReference>
<keyword evidence="2" id="KW-1185">Reference proteome</keyword>
<evidence type="ECO:0000313" key="1">
    <source>
        <dbReference type="EMBL" id="KAI3686677.1"/>
    </source>
</evidence>
<reference evidence="1 2" key="2">
    <citation type="journal article" date="2022" name="Mol. Ecol. Resour.">
        <title>The genomes of chicory, endive, great burdock and yacon provide insights into Asteraceae paleo-polyploidization history and plant inulin production.</title>
        <authorList>
            <person name="Fan W."/>
            <person name="Wang S."/>
            <person name="Wang H."/>
            <person name="Wang A."/>
            <person name="Jiang F."/>
            <person name="Liu H."/>
            <person name="Zhao H."/>
            <person name="Xu D."/>
            <person name="Zhang Y."/>
        </authorList>
    </citation>
    <scope>NUCLEOTIDE SEQUENCE [LARGE SCALE GENOMIC DNA]</scope>
    <source>
        <strain evidence="2">cv. Yunnan</strain>
        <tissue evidence="1">Leaves</tissue>
    </source>
</reference>
<organism evidence="1 2">
    <name type="scientific">Smallanthus sonchifolius</name>
    <dbReference type="NCBI Taxonomy" id="185202"/>
    <lineage>
        <taxon>Eukaryota</taxon>
        <taxon>Viridiplantae</taxon>
        <taxon>Streptophyta</taxon>
        <taxon>Embryophyta</taxon>
        <taxon>Tracheophyta</taxon>
        <taxon>Spermatophyta</taxon>
        <taxon>Magnoliopsida</taxon>
        <taxon>eudicotyledons</taxon>
        <taxon>Gunneridae</taxon>
        <taxon>Pentapetalae</taxon>
        <taxon>asterids</taxon>
        <taxon>campanulids</taxon>
        <taxon>Asterales</taxon>
        <taxon>Asteraceae</taxon>
        <taxon>Asteroideae</taxon>
        <taxon>Heliantheae alliance</taxon>
        <taxon>Millerieae</taxon>
        <taxon>Smallanthus</taxon>
    </lineage>
</organism>
<evidence type="ECO:0000313" key="2">
    <source>
        <dbReference type="Proteomes" id="UP001056120"/>
    </source>
</evidence>
<protein>
    <submittedName>
        <fullName evidence="1">Uncharacterized protein</fullName>
    </submittedName>
</protein>
<proteinExistence type="predicted"/>
<sequence>MSHPAKAETQGKFSKTEALVPTSLEGTLTTSLKGQLTEVDLSYFIASRLEEEALEVMSMFSSALEGSNLRYLNLSNNALGEKGVRVFSELLKSQSNLEELYLLNDWILEEVAQAVVELIPSTKKLKILHFHNNTTEDEGAIAISQLLKKSPVSENFRVTFKHYKNQNPPHSTST</sequence>